<evidence type="ECO:0000313" key="2">
    <source>
        <dbReference type="Proteomes" id="UP000654075"/>
    </source>
</evidence>
<feature type="non-terminal residue" evidence="1">
    <location>
        <position position="1"/>
    </location>
</feature>
<dbReference type="AlphaFoldDB" id="A0A813GXP1"/>
<evidence type="ECO:0000313" key="1">
    <source>
        <dbReference type="EMBL" id="CAE8630046.1"/>
    </source>
</evidence>
<accession>A0A813GXP1</accession>
<dbReference type="EMBL" id="CAJNNV010029778">
    <property type="protein sequence ID" value="CAE8630046.1"/>
    <property type="molecule type" value="Genomic_DNA"/>
</dbReference>
<gene>
    <name evidence="1" type="ORF">PGLA1383_LOCUS46446</name>
</gene>
<dbReference type="Proteomes" id="UP000654075">
    <property type="component" value="Unassembled WGS sequence"/>
</dbReference>
<organism evidence="1 2">
    <name type="scientific">Polarella glacialis</name>
    <name type="common">Dinoflagellate</name>
    <dbReference type="NCBI Taxonomy" id="89957"/>
    <lineage>
        <taxon>Eukaryota</taxon>
        <taxon>Sar</taxon>
        <taxon>Alveolata</taxon>
        <taxon>Dinophyceae</taxon>
        <taxon>Suessiales</taxon>
        <taxon>Suessiaceae</taxon>
        <taxon>Polarella</taxon>
    </lineage>
</organism>
<sequence>VRRQGMPQGAVGAILASRVSSSIPVGIDHERRKTALENLHIPDAPCVQVFDQAQPGRSWELRVPKAFRHGAESRGKVTREAVLLWLSNQLRRQVTDIGIVHEARGAHPAVLVFFSDKDILDEGTPFEQGVRVVVCCNGAPPQLGVLSRLCPLDKRRELDMYRSQGSLAKSSSCVIA</sequence>
<comment type="caution">
    <text evidence="1">The sequence shown here is derived from an EMBL/GenBank/DDBJ whole genome shotgun (WGS) entry which is preliminary data.</text>
</comment>
<proteinExistence type="predicted"/>
<reference evidence="1" key="1">
    <citation type="submission" date="2021-02" db="EMBL/GenBank/DDBJ databases">
        <authorList>
            <person name="Dougan E. K."/>
            <person name="Rhodes N."/>
            <person name="Thang M."/>
            <person name="Chan C."/>
        </authorList>
    </citation>
    <scope>NUCLEOTIDE SEQUENCE</scope>
</reference>
<protein>
    <submittedName>
        <fullName evidence="1">Uncharacterized protein</fullName>
    </submittedName>
</protein>
<keyword evidence="2" id="KW-1185">Reference proteome</keyword>
<name>A0A813GXP1_POLGL</name>